<keyword evidence="2" id="KW-0539">Nucleus</keyword>
<dbReference type="GeneTree" id="ENSGT00940000158476"/>
<evidence type="ECO:0000313" key="6">
    <source>
        <dbReference type="Proteomes" id="UP000694569"/>
    </source>
</evidence>
<dbReference type="GO" id="GO:0003682">
    <property type="term" value="F:chromatin binding"/>
    <property type="evidence" value="ECO:0007669"/>
    <property type="project" value="TreeGrafter"/>
</dbReference>
<dbReference type="InterPro" id="IPR023780">
    <property type="entry name" value="Chromo_domain"/>
</dbReference>
<dbReference type="InterPro" id="IPR023779">
    <property type="entry name" value="Chromodomain_CS"/>
</dbReference>
<organism evidence="5 6">
    <name type="scientific">Leptobrachium leishanense</name>
    <name type="common">Leishan spiny toad</name>
    <dbReference type="NCBI Taxonomy" id="445787"/>
    <lineage>
        <taxon>Eukaryota</taxon>
        <taxon>Metazoa</taxon>
        <taxon>Chordata</taxon>
        <taxon>Craniata</taxon>
        <taxon>Vertebrata</taxon>
        <taxon>Euteleostomi</taxon>
        <taxon>Amphibia</taxon>
        <taxon>Batrachia</taxon>
        <taxon>Anura</taxon>
        <taxon>Pelobatoidea</taxon>
        <taxon>Megophryidae</taxon>
        <taxon>Leptobrachium</taxon>
    </lineage>
</organism>
<dbReference type="CDD" id="cd18627">
    <property type="entry name" value="CD_polycomb_like"/>
    <property type="match status" value="1"/>
</dbReference>
<dbReference type="PROSITE" id="PS50013">
    <property type="entry name" value="CHROMO_2"/>
    <property type="match status" value="1"/>
</dbReference>
<dbReference type="GO" id="GO:0035102">
    <property type="term" value="C:PRC1 complex"/>
    <property type="evidence" value="ECO:0007669"/>
    <property type="project" value="TreeGrafter"/>
</dbReference>
<dbReference type="OrthoDB" id="1918685at2759"/>
<accession>A0A8C5QWE4</accession>
<keyword evidence="6" id="KW-1185">Reference proteome</keyword>
<dbReference type="Ensembl" id="ENSLLET00000044886.1">
    <property type="protein sequence ID" value="ENSLLEP00000043171.1"/>
    <property type="gene ID" value="ENSLLEG00000027465.1"/>
</dbReference>
<proteinExistence type="predicted"/>
<dbReference type="GO" id="GO:0000785">
    <property type="term" value="C:chromatin"/>
    <property type="evidence" value="ECO:0007669"/>
    <property type="project" value="TreeGrafter"/>
</dbReference>
<feature type="region of interest" description="Disordered" evidence="3">
    <location>
        <begin position="151"/>
        <end position="193"/>
    </location>
</feature>
<dbReference type="Pfam" id="PF17218">
    <property type="entry name" value="CBX7_C"/>
    <property type="match status" value="1"/>
</dbReference>
<dbReference type="Proteomes" id="UP000694569">
    <property type="component" value="Unplaced"/>
</dbReference>
<feature type="region of interest" description="Disordered" evidence="3">
    <location>
        <begin position="216"/>
        <end position="246"/>
    </location>
</feature>
<dbReference type="InterPro" id="IPR052458">
    <property type="entry name" value="PcG_PRC1-like_component"/>
</dbReference>
<protein>
    <submittedName>
        <fullName evidence="5">Chromobox 8</fullName>
    </submittedName>
</protein>
<dbReference type="Gene3D" id="2.40.50.40">
    <property type="match status" value="1"/>
</dbReference>
<dbReference type="PANTHER" id="PTHR46389">
    <property type="entry name" value="POLYCOMB GROUP PROTEIN PC"/>
    <property type="match status" value="1"/>
</dbReference>
<dbReference type="SMART" id="SM00298">
    <property type="entry name" value="CHROMO"/>
    <property type="match status" value="1"/>
</dbReference>
<dbReference type="InterPro" id="IPR033773">
    <property type="entry name" value="CBX7_C"/>
</dbReference>
<dbReference type="InterPro" id="IPR016197">
    <property type="entry name" value="Chromo-like_dom_sf"/>
</dbReference>
<feature type="compositionally biased region" description="Polar residues" evidence="3">
    <location>
        <begin position="182"/>
        <end position="192"/>
    </location>
</feature>
<sequence length="413" mass="46883">MFRDLSLSCNLQETPELNEPKAEESCEPAYEILPDDDYIIQRQGANFSQTKNISSTISPLTYCLRNTSSAQTADKGCERAGRMEYLVKWKGWSQKYSTWEPEENILDARLVAAFEDRERERELYGPKKRGPKPETFLLKAQAKAKAKTYEFRSESTRAVRAPYPGRPPRELPTRSREGLRNIPTSSQVSSGTKDVFREKMARAEMRGEHFPLTMKKRKKLRHGKRHHKVDASHTRTSTSTSTGHVEQTAGCARPEEAGHVKYHSGHSVIQLARRHTTELGSPSQAGPGFLHRDRGLDVHEQHDMDKHPHRTKHRADLVASKCQEASVNRARHHADYQGHVSDFYRGALGTHGGKPSLIARIPVARILGEPEEEPWRPPVDNFEKVVVTDVTSNFLTVTIKESSTDQGFFKQKR</sequence>
<dbReference type="SUPFAM" id="SSF54160">
    <property type="entry name" value="Chromo domain-like"/>
    <property type="match status" value="1"/>
</dbReference>
<evidence type="ECO:0000256" key="3">
    <source>
        <dbReference type="SAM" id="MobiDB-lite"/>
    </source>
</evidence>
<evidence type="ECO:0000256" key="1">
    <source>
        <dbReference type="ARBA" id="ARBA00004123"/>
    </source>
</evidence>
<gene>
    <name evidence="5" type="primary">CBX8</name>
</gene>
<evidence type="ECO:0000313" key="5">
    <source>
        <dbReference type="Ensembl" id="ENSLLEP00000043171.1"/>
    </source>
</evidence>
<evidence type="ECO:0000259" key="4">
    <source>
        <dbReference type="PROSITE" id="PS50013"/>
    </source>
</evidence>
<feature type="domain" description="Chromo" evidence="4">
    <location>
        <begin position="62"/>
        <end position="126"/>
    </location>
</feature>
<evidence type="ECO:0000256" key="2">
    <source>
        <dbReference type="ARBA" id="ARBA00023242"/>
    </source>
</evidence>
<comment type="subcellular location">
    <subcellularLocation>
        <location evidence="1">Nucleus</location>
    </subcellularLocation>
</comment>
<dbReference type="GO" id="GO:0000122">
    <property type="term" value="P:negative regulation of transcription by RNA polymerase II"/>
    <property type="evidence" value="ECO:0007669"/>
    <property type="project" value="TreeGrafter"/>
</dbReference>
<dbReference type="AlphaFoldDB" id="A0A8C5QWE4"/>
<name>A0A8C5QWE4_9ANUR</name>
<dbReference type="InterPro" id="IPR000953">
    <property type="entry name" value="Chromo/chromo_shadow_dom"/>
</dbReference>
<reference evidence="5" key="2">
    <citation type="submission" date="2025-09" db="UniProtKB">
        <authorList>
            <consortium name="Ensembl"/>
        </authorList>
    </citation>
    <scope>IDENTIFICATION</scope>
</reference>
<dbReference type="Pfam" id="PF00385">
    <property type="entry name" value="Chromo"/>
    <property type="match status" value="1"/>
</dbReference>
<feature type="compositionally biased region" description="Basic and acidic residues" evidence="3">
    <location>
        <begin position="167"/>
        <end position="179"/>
    </location>
</feature>
<dbReference type="PANTHER" id="PTHR46389:SF1">
    <property type="entry name" value="CHROMOBOX PROTEIN HOMOLOG 8"/>
    <property type="match status" value="1"/>
</dbReference>
<feature type="compositionally biased region" description="Basic residues" evidence="3">
    <location>
        <begin position="216"/>
        <end position="228"/>
    </location>
</feature>
<dbReference type="PROSITE" id="PS00598">
    <property type="entry name" value="CHROMO_1"/>
    <property type="match status" value="1"/>
</dbReference>
<reference evidence="5" key="1">
    <citation type="submission" date="2025-08" db="UniProtKB">
        <authorList>
            <consortium name="Ensembl"/>
        </authorList>
    </citation>
    <scope>IDENTIFICATION</scope>
</reference>